<dbReference type="Gene3D" id="3.30.70.100">
    <property type="match status" value="1"/>
</dbReference>
<evidence type="ECO:0000313" key="1">
    <source>
        <dbReference type="EMBL" id="WIM67825.1"/>
    </source>
</evidence>
<dbReference type="PANTHER" id="PTHR39169:SF1">
    <property type="entry name" value="MONOOXYGENASE YDHR-RELATED"/>
    <property type="match status" value="1"/>
</dbReference>
<dbReference type="InterPro" id="IPR011008">
    <property type="entry name" value="Dimeric_a/b-barrel"/>
</dbReference>
<dbReference type="SUPFAM" id="SSF54909">
    <property type="entry name" value="Dimeric alpha+beta barrel"/>
    <property type="match status" value="1"/>
</dbReference>
<reference evidence="1 2" key="1">
    <citation type="submission" date="2023-05" db="EMBL/GenBank/DDBJ databases">
        <title>Corynebacterium suedekumii sp. nov. and Corynebacterium breve sp. nov. isolated from raw cow's milk.</title>
        <authorList>
            <person name="Baer M.K."/>
            <person name="Mehl L."/>
            <person name="Hellmuth R."/>
            <person name="Marke G."/>
            <person name="Lipski A."/>
        </authorList>
    </citation>
    <scope>NUCLEOTIDE SEQUENCE [LARGE SCALE GENOMIC DNA]</scope>
    <source>
        <strain evidence="1 2">R4</strain>
    </source>
</reference>
<proteinExistence type="predicted"/>
<dbReference type="NCBIfam" id="NF008333">
    <property type="entry name" value="PRK11118.1"/>
    <property type="match status" value="1"/>
</dbReference>
<keyword evidence="1" id="KW-0560">Oxidoreductase</keyword>
<sequence length="102" mass="11301">MNILVVFEFPSDGPFGADATEGYRGLAEDISQEKDLIWKVWTEDEARKVAGGVYLFTSDEAADVYIEKHTARLSGFGISDISAVKYQVNDELSAIDHAKLTR</sequence>
<dbReference type="InterPro" id="IPR014910">
    <property type="entry name" value="YdhR"/>
</dbReference>
<dbReference type="EMBL" id="CP126969">
    <property type="protein sequence ID" value="WIM67825.1"/>
    <property type="molecule type" value="Genomic_DNA"/>
</dbReference>
<dbReference type="Proteomes" id="UP001225598">
    <property type="component" value="Chromosome"/>
</dbReference>
<evidence type="ECO:0000313" key="2">
    <source>
        <dbReference type="Proteomes" id="UP001225598"/>
    </source>
</evidence>
<protein>
    <submittedName>
        <fullName evidence="1">Monooxygenase</fullName>
    </submittedName>
</protein>
<gene>
    <name evidence="1" type="ORF">QP027_12285</name>
</gene>
<accession>A0ABY8VGD0</accession>
<keyword evidence="1" id="KW-0503">Monooxygenase</keyword>
<organism evidence="1 2">
    <name type="scientific">Corynebacterium breve</name>
    <dbReference type="NCBI Taxonomy" id="3049799"/>
    <lineage>
        <taxon>Bacteria</taxon>
        <taxon>Bacillati</taxon>
        <taxon>Actinomycetota</taxon>
        <taxon>Actinomycetes</taxon>
        <taxon>Mycobacteriales</taxon>
        <taxon>Corynebacteriaceae</taxon>
        <taxon>Corynebacterium</taxon>
    </lineage>
</organism>
<name>A0ABY8VGD0_9CORY</name>
<dbReference type="PANTHER" id="PTHR39169">
    <property type="match status" value="1"/>
</dbReference>
<dbReference type="RefSeq" id="WP_284825149.1">
    <property type="nucleotide sequence ID" value="NZ_CP126969.1"/>
</dbReference>
<dbReference type="Pfam" id="PF08803">
    <property type="entry name" value="ydhR"/>
    <property type="match status" value="1"/>
</dbReference>
<dbReference type="GO" id="GO:0004497">
    <property type="term" value="F:monooxygenase activity"/>
    <property type="evidence" value="ECO:0007669"/>
    <property type="project" value="UniProtKB-KW"/>
</dbReference>
<keyword evidence="2" id="KW-1185">Reference proteome</keyword>